<protein>
    <recommendedName>
        <fullName evidence="4">RING-type domain-containing protein</fullName>
    </recommendedName>
</protein>
<dbReference type="AlphaFoldDB" id="A0A210QXU4"/>
<organism evidence="5 6">
    <name type="scientific">Mizuhopecten yessoensis</name>
    <name type="common">Japanese scallop</name>
    <name type="synonym">Patinopecten yessoensis</name>
    <dbReference type="NCBI Taxonomy" id="6573"/>
    <lineage>
        <taxon>Eukaryota</taxon>
        <taxon>Metazoa</taxon>
        <taxon>Spiralia</taxon>
        <taxon>Lophotrochozoa</taxon>
        <taxon>Mollusca</taxon>
        <taxon>Bivalvia</taxon>
        <taxon>Autobranchia</taxon>
        <taxon>Pteriomorphia</taxon>
        <taxon>Pectinida</taxon>
        <taxon>Pectinoidea</taxon>
        <taxon>Pectinidae</taxon>
        <taxon>Mizuhopecten</taxon>
    </lineage>
</organism>
<accession>A0A210QXU4</accession>
<evidence type="ECO:0000256" key="2">
    <source>
        <dbReference type="ARBA" id="ARBA00022833"/>
    </source>
</evidence>
<sequence>MPLLWKSRVREKMPAPRSPSPVLKPLSALAVPGMFLFYKYNELKRQSNHTPVPKRTTVTERELDHLNHKIDKLLAKIDDHDHSSTKAPKEDEECVICMAAKATMQTYPCEHKVVCRKCFVKTIQTAIAQRSLPLRCVICRSQILKLRQVSSSSKKKSKSQKSLGHKLFTRTPIQLPVCTN</sequence>
<dbReference type="PROSITE" id="PS50089">
    <property type="entry name" value="ZF_RING_2"/>
    <property type="match status" value="1"/>
</dbReference>
<name>A0A210QXU4_MIZYE</name>
<dbReference type="GO" id="GO:0008270">
    <property type="term" value="F:zinc ion binding"/>
    <property type="evidence" value="ECO:0007669"/>
    <property type="project" value="UniProtKB-KW"/>
</dbReference>
<evidence type="ECO:0000259" key="4">
    <source>
        <dbReference type="PROSITE" id="PS50089"/>
    </source>
</evidence>
<feature type="domain" description="RING-type" evidence="4">
    <location>
        <begin position="94"/>
        <end position="140"/>
    </location>
</feature>
<dbReference type="STRING" id="6573.A0A210QXU4"/>
<evidence type="ECO:0000256" key="1">
    <source>
        <dbReference type="ARBA" id="ARBA00022771"/>
    </source>
</evidence>
<dbReference type="InterPro" id="IPR001841">
    <property type="entry name" value="Znf_RING"/>
</dbReference>
<keyword evidence="6" id="KW-1185">Reference proteome</keyword>
<evidence type="ECO:0000313" key="5">
    <source>
        <dbReference type="EMBL" id="OWF53578.1"/>
    </source>
</evidence>
<comment type="caution">
    <text evidence="5">The sequence shown here is derived from an EMBL/GenBank/DDBJ whole genome shotgun (WGS) entry which is preliminary data.</text>
</comment>
<dbReference type="OrthoDB" id="6381204at2759"/>
<proteinExistence type="predicted"/>
<evidence type="ECO:0000313" key="6">
    <source>
        <dbReference type="Proteomes" id="UP000242188"/>
    </source>
</evidence>
<dbReference type="Proteomes" id="UP000242188">
    <property type="component" value="Unassembled WGS sequence"/>
</dbReference>
<keyword evidence="1 3" id="KW-0479">Metal-binding</keyword>
<dbReference type="InterPro" id="IPR013083">
    <property type="entry name" value="Znf_RING/FYVE/PHD"/>
</dbReference>
<dbReference type="EMBL" id="NEDP02001328">
    <property type="protein sequence ID" value="OWF53578.1"/>
    <property type="molecule type" value="Genomic_DNA"/>
</dbReference>
<gene>
    <name evidence="5" type="ORF">KP79_PYT19094</name>
</gene>
<keyword evidence="1 3" id="KW-0863">Zinc-finger</keyword>
<dbReference type="Pfam" id="PF13920">
    <property type="entry name" value="zf-C3HC4_3"/>
    <property type="match status" value="1"/>
</dbReference>
<evidence type="ECO:0000256" key="3">
    <source>
        <dbReference type="PROSITE-ProRule" id="PRU00175"/>
    </source>
</evidence>
<keyword evidence="2" id="KW-0862">Zinc</keyword>
<reference evidence="5 6" key="1">
    <citation type="journal article" date="2017" name="Nat. Ecol. Evol.">
        <title>Scallop genome provides insights into evolution of bilaterian karyotype and development.</title>
        <authorList>
            <person name="Wang S."/>
            <person name="Zhang J."/>
            <person name="Jiao W."/>
            <person name="Li J."/>
            <person name="Xun X."/>
            <person name="Sun Y."/>
            <person name="Guo X."/>
            <person name="Huan P."/>
            <person name="Dong B."/>
            <person name="Zhang L."/>
            <person name="Hu X."/>
            <person name="Sun X."/>
            <person name="Wang J."/>
            <person name="Zhao C."/>
            <person name="Wang Y."/>
            <person name="Wang D."/>
            <person name="Huang X."/>
            <person name="Wang R."/>
            <person name="Lv J."/>
            <person name="Li Y."/>
            <person name="Zhang Z."/>
            <person name="Liu B."/>
            <person name="Lu W."/>
            <person name="Hui Y."/>
            <person name="Liang J."/>
            <person name="Zhou Z."/>
            <person name="Hou R."/>
            <person name="Li X."/>
            <person name="Liu Y."/>
            <person name="Li H."/>
            <person name="Ning X."/>
            <person name="Lin Y."/>
            <person name="Zhao L."/>
            <person name="Xing Q."/>
            <person name="Dou J."/>
            <person name="Li Y."/>
            <person name="Mao J."/>
            <person name="Guo H."/>
            <person name="Dou H."/>
            <person name="Li T."/>
            <person name="Mu C."/>
            <person name="Jiang W."/>
            <person name="Fu Q."/>
            <person name="Fu X."/>
            <person name="Miao Y."/>
            <person name="Liu J."/>
            <person name="Yu Q."/>
            <person name="Li R."/>
            <person name="Liao H."/>
            <person name="Li X."/>
            <person name="Kong Y."/>
            <person name="Jiang Z."/>
            <person name="Chourrout D."/>
            <person name="Li R."/>
            <person name="Bao Z."/>
        </authorList>
    </citation>
    <scope>NUCLEOTIDE SEQUENCE [LARGE SCALE GENOMIC DNA]</scope>
    <source>
        <strain evidence="5 6">PY_sf001</strain>
    </source>
</reference>
<dbReference type="SUPFAM" id="SSF57850">
    <property type="entry name" value="RING/U-box"/>
    <property type="match status" value="1"/>
</dbReference>
<dbReference type="Gene3D" id="3.30.40.10">
    <property type="entry name" value="Zinc/RING finger domain, C3HC4 (zinc finger)"/>
    <property type="match status" value="1"/>
</dbReference>